<reference evidence="1" key="1">
    <citation type="journal article" date="2020" name="Nature">
        <title>Giant virus diversity and host interactions through global metagenomics.</title>
        <authorList>
            <person name="Schulz F."/>
            <person name="Roux S."/>
            <person name="Paez-Espino D."/>
            <person name="Jungbluth S."/>
            <person name="Walsh D.A."/>
            <person name="Denef V.J."/>
            <person name="McMahon K.D."/>
            <person name="Konstantinidis K.T."/>
            <person name="Eloe-Fadrosh E.A."/>
            <person name="Kyrpides N.C."/>
            <person name="Woyke T."/>
        </authorList>
    </citation>
    <scope>NUCLEOTIDE SEQUENCE</scope>
    <source>
        <strain evidence="1">GVMAG-M-3300010158-60</strain>
    </source>
</reference>
<evidence type="ECO:0000313" key="1">
    <source>
        <dbReference type="EMBL" id="QHS89191.1"/>
    </source>
</evidence>
<organism evidence="1">
    <name type="scientific">viral metagenome</name>
    <dbReference type="NCBI Taxonomy" id="1070528"/>
    <lineage>
        <taxon>unclassified sequences</taxon>
        <taxon>metagenomes</taxon>
        <taxon>organismal metagenomes</taxon>
    </lineage>
</organism>
<name>A0A6C0BBT7_9ZZZZ</name>
<dbReference type="Pfam" id="PF09612">
    <property type="entry name" value="HtrL_YibB"/>
    <property type="match status" value="1"/>
</dbReference>
<dbReference type="InterPro" id="IPR011735">
    <property type="entry name" value="WlaTC/HtrL_glycosyltransf"/>
</dbReference>
<dbReference type="EMBL" id="MN739107">
    <property type="protein sequence ID" value="QHS89191.1"/>
    <property type="molecule type" value="Genomic_DNA"/>
</dbReference>
<sequence length="246" mass="28815">MACVVSAFYKIPSKFPVERYFEWIEPFLRGTSFPLVFFCEKELAPTFRSWRSQNMVLIELPFEEFMAIKRYGFDFWKAEKEKDHEGSHTPELYCTWYEKKEFVLRAIALNPFGSTKFVWCDAGILRAPSMLLHMDKFPLAEKIPDRKMTLLRVAKFEPGDTVDTSFLKVNRVGGGVLAADAATWAWWSEEYDAMIQKYLASGRFVGKDQSMMASMTLVYPERCNVVIAPIQWDGFMRWFYLLFWLA</sequence>
<protein>
    <submittedName>
        <fullName evidence="1">Uncharacterized protein</fullName>
    </submittedName>
</protein>
<dbReference type="AlphaFoldDB" id="A0A6C0BBT7"/>
<proteinExistence type="predicted"/>
<accession>A0A6C0BBT7</accession>